<dbReference type="SUPFAM" id="SSF81296">
    <property type="entry name" value="E set domains"/>
    <property type="match status" value="2"/>
</dbReference>
<dbReference type="Pfam" id="PF00339">
    <property type="entry name" value="Arrestin_N"/>
    <property type="match status" value="1"/>
</dbReference>
<reference evidence="5" key="1">
    <citation type="submission" date="2025-08" db="UniProtKB">
        <authorList>
            <consortium name="RefSeq"/>
        </authorList>
    </citation>
    <scope>IDENTIFICATION</scope>
    <source>
        <tissue evidence="5">Whole body</tissue>
    </source>
</reference>
<dbReference type="CTD" id="35078"/>
<dbReference type="Proteomes" id="UP000694846">
    <property type="component" value="Unplaced"/>
</dbReference>
<dbReference type="InterPro" id="IPR014752">
    <property type="entry name" value="Arrestin-like_C"/>
</dbReference>
<dbReference type="PANTHER" id="PTHR11792:SF16">
    <property type="entry name" value="PHOSRESTIN-2"/>
    <property type="match status" value="1"/>
</dbReference>
<proteinExistence type="inferred from homology"/>
<keyword evidence="2" id="KW-0716">Sensory transduction</keyword>
<dbReference type="RefSeq" id="XP_025417840.1">
    <property type="nucleotide sequence ID" value="XM_025562055.1"/>
</dbReference>
<dbReference type="InterPro" id="IPR000698">
    <property type="entry name" value="Arrestin"/>
</dbReference>
<dbReference type="GO" id="GO:0002031">
    <property type="term" value="P:G protein-coupled receptor internalization"/>
    <property type="evidence" value="ECO:0007669"/>
    <property type="project" value="TreeGrafter"/>
</dbReference>
<dbReference type="GO" id="GO:0005737">
    <property type="term" value="C:cytoplasm"/>
    <property type="evidence" value="ECO:0007669"/>
    <property type="project" value="TreeGrafter"/>
</dbReference>
<dbReference type="InterPro" id="IPR011022">
    <property type="entry name" value="Arrestin_C-like"/>
</dbReference>
<dbReference type="SMART" id="SM01017">
    <property type="entry name" value="Arrestin_C"/>
    <property type="match status" value="1"/>
</dbReference>
<dbReference type="Gene3D" id="2.60.40.640">
    <property type="match status" value="1"/>
</dbReference>
<comment type="similarity">
    <text evidence="1">Belongs to the arrestin family.</text>
</comment>
<dbReference type="OrthoDB" id="298939at2759"/>
<dbReference type="GeneID" id="112688720"/>
<dbReference type="FunFam" id="2.60.40.840:FF:000002">
    <property type="entry name" value="Arrestin 3"/>
    <property type="match status" value="1"/>
</dbReference>
<dbReference type="AlphaFoldDB" id="A0A8B8G572"/>
<sequence>MVLNFNVFKKSSADGKLILYLSKRNIVDHITFVDPVDGVVLLDNSYLKNSKIFGQIVCSFRYGRKDDEMMGLCFQKDMYLASAQIYPPRDNDDTFKPSKIQDCLISKLGSNAMPFRLKVPENAPASVILQDGTTSLADACGVQYYVKIFAGESETDHNRAKSSVAMRIRKIQFAPVMRPLSRHPCTIVRKDFMFSPGQLELEAVLDKQVYTHGENVLVTICIRNNSNKMVKKIKLMMQQIVDIVIFQNGQCRTALTAAETQEGCPILPGSSLQKTVVMTPTLENVKGRYGVALEDQFNDKQEPALASSVLISSSDIKDVFGIIVSYSVKVKLYLGALGGELTAELPFLIMHSKPEKKTTHSITAS</sequence>
<dbReference type="InterPro" id="IPR014753">
    <property type="entry name" value="Arrestin_N"/>
</dbReference>
<dbReference type="GO" id="GO:0007608">
    <property type="term" value="P:sensory perception of smell"/>
    <property type="evidence" value="ECO:0007669"/>
    <property type="project" value="UniProtKB-ARBA"/>
</dbReference>
<evidence type="ECO:0000256" key="1">
    <source>
        <dbReference type="ARBA" id="ARBA00005298"/>
    </source>
</evidence>
<gene>
    <name evidence="5" type="primary">LOC112688720</name>
</gene>
<evidence type="ECO:0000313" key="5">
    <source>
        <dbReference type="RefSeq" id="XP_025417840.1"/>
    </source>
</evidence>
<organism evidence="4 5">
    <name type="scientific">Sipha flava</name>
    <name type="common">yellow sugarcane aphid</name>
    <dbReference type="NCBI Taxonomy" id="143950"/>
    <lineage>
        <taxon>Eukaryota</taxon>
        <taxon>Metazoa</taxon>
        <taxon>Ecdysozoa</taxon>
        <taxon>Arthropoda</taxon>
        <taxon>Hexapoda</taxon>
        <taxon>Insecta</taxon>
        <taxon>Pterygota</taxon>
        <taxon>Neoptera</taxon>
        <taxon>Paraneoptera</taxon>
        <taxon>Hemiptera</taxon>
        <taxon>Sternorrhyncha</taxon>
        <taxon>Aphidomorpha</taxon>
        <taxon>Aphidoidea</taxon>
        <taxon>Aphididae</taxon>
        <taxon>Sipha</taxon>
    </lineage>
</organism>
<dbReference type="GO" id="GO:0016028">
    <property type="term" value="C:rhabdomere"/>
    <property type="evidence" value="ECO:0007669"/>
    <property type="project" value="UniProtKB-ARBA"/>
</dbReference>
<evidence type="ECO:0000313" key="4">
    <source>
        <dbReference type="Proteomes" id="UP000694846"/>
    </source>
</evidence>
<dbReference type="GO" id="GO:0045494">
    <property type="term" value="P:photoreceptor cell maintenance"/>
    <property type="evidence" value="ECO:0007669"/>
    <property type="project" value="UniProtKB-ARBA"/>
</dbReference>
<feature type="domain" description="Arrestin C-terminal-like" evidence="3">
    <location>
        <begin position="195"/>
        <end position="354"/>
    </location>
</feature>
<dbReference type="GO" id="GO:0001664">
    <property type="term" value="F:G protein-coupled receptor binding"/>
    <property type="evidence" value="ECO:0007669"/>
    <property type="project" value="TreeGrafter"/>
</dbReference>
<dbReference type="PRINTS" id="PR00309">
    <property type="entry name" value="ARRESTIN"/>
</dbReference>
<evidence type="ECO:0000256" key="2">
    <source>
        <dbReference type="ARBA" id="ARBA00022606"/>
    </source>
</evidence>
<protein>
    <submittedName>
        <fullName evidence="5">Arrestin homolog</fullName>
    </submittedName>
</protein>
<dbReference type="GO" id="GO:0007165">
    <property type="term" value="P:signal transduction"/>
    <property type="evidence" value="ECO:0007669"/>
    <property type="project" value="InterPro"/>
</dbReference>
<keyword evidence="4" id="KW-1185">Reference proteome</keyword>
<dbReference type="PANTHER" id="PTHR11792">
    <property type="entry name" value="ARRESTIN"/>
    <property type="match status" value="1"/>
</dbReference>
<accession>A0A8B8G572</accession>
<dbReference type="InterPro" id="IPR011021">
    <property type="entry name" value="Arrestin-like_N"/>
</dbReference>
<evidence type="ECO:0000259" key="3">
    <source>
        <dbReference type="SMART" id="SM01017"/>
    </source>
</evidence>
<dbReference type="InterPro" id="IPR014756">
    <property type="entry name" value="Ig_E-set"/>
</dbReference>
<dbReference type="Pfam" id="PF02752">
    <property type="entry name" value="Arrestin_C"/>
    <property type="match status" value="1"/>
</dbReference>
<dbReference type="GO" id="GO:0016060">
    <property type="term" value="P:negative regulation of phospholipase C-activating phototransduction signaling pathway"/>
    <property type="evidence" value="ECO:0007669"/>
    <property type="project" value="UniProtKB-ARBA"/>
</dbReference>
<name>A0A8B8G572_9HEMI</name>
<dbReference type="Gene3D" id="2.60.40.840">
    <property type="match status" value="1"/>
</dbReference>